<dbReference type="CDD" id="cd00082">
    <property type="entry name" value="HisKA"/>
    <property type="match status" value="1"/>
</dbReference>
<dbReference type="Gene3D" id="1.10.287.130">
    <property type="match status" value="1"/>
</dbReference>
<dbReference type="PANTHER" id="PTHR45339">
    <property type="entry name" value="HYBRID SIGNAL TRANSDUCTION HISTIDINE KINASE J"/>
    <property type="match status" value="1"/>
</dbReference>
<feature type="transmembrane region" description="Helical" evidence="16">
    <location>
        <begin position="331"/>
        <end position="349"/>
    </location>
</feature>
<dbReference type="InterPro" id="IPR036097">
    <property type="entry name" value="HisK_dim/P_sf"/>
</dbReference>
<feature type="modified residue" description="4-aspartylphosphate" evidence="14">
    <location>
        <position position="954"/>
    </location>
</feature>
<evidence type="ECO:0000313" key="22">
    <source>
        <dbReference type="Proteomes" id="UP001147830"/>
    </source>
</evidence>
<dbReference type="SUPFAM" id="SSF52172">
    <property type="entry name" value="CheY-like"/>
    <property type="match status" value="1"/>
</dbReference>
<dbReference type="InterPro" id="IPR004358">
    <property type="entry name" value="Sig_transdc_His_kin-like_C"/>
</dbReference>
<comment type="catalytic activity">
    <reaction evidence="1">
        <text>ATP + protein L-histidine = ADP + protein N-phospho-L-histidine.</text>
        <dbReference type="EC" id="2.7.13.3"/>
    </reaction>
</comment>
<keyword evidence="12" id="KW-0902">Two-component regulatory system</keyword>
<dbReference type="CDD" id="cd17546">
    <property type="entry name" value="REC_hyHK_CKI1_RcsC-like"/>
    <property type="match status" value="1"/>
</dbReference>
<proteinExistence type="predicted"/>
<dbReference type="Pfam" id="PF00512">
    <property type="entry name" value="HisKA"/>
    <property type="match status" value="1"/>
</dbReference>
<dbReference type="PRINTS" id="PR00344">
    <property type="entry name" value="BCTRLSENSOR"/>
</dbReference>
<dbReference type="SMART" id="SM00388">
    <property type="entry name" value="HisKA"/>
    <property type="match status" value="1"/>
</dbReference>
<dbReference type="CDD" id="cd00130">
    <property type="entry name" value="PAS"/>
    <property type="match status" value="1"/>
</dbReference>
<evidence type="ECO:0000256" key="1">
    <source>
        <dbReference type="ARBA" id="ARBA00000085"/>
    </source>
</evidence>
<dbReference type="InterPro" id="IPR036641">
    <property type="entry name" value="HPT_dom_sf"/>
</dbReference>
<dbReference type="GO" id="GO:0000155">
    <property type="term" value="F:phosphorelay sensor kinase activity"/>
    <property type="evidence" value="ECO:0007669"/>
    <property type="project" value="InterPro"/>
</dbReference>
<organism evidence="21 22">
    <name type="scientific">Thalassolituus pacificus</name>
    <dbReference type="NCBI Taxonomy" id="2975440"/>
    <lineage>
        <taxon>Bacteria</taxon>
        <taxon>Pseudomonadati</taxon>
        <taxon>Pseudomonadota</taxon>
        <taxon>Gammaproteobacteria</taxon>
        <taxon>Oceanospirillales</taxon>
        <taxon>Oceanospirillaceae</taxon>
        <taxon>Thalassolituus</taxon>
    </lineage>
</organism>
<dbReference type="Gene3D" id="3.30.565.10">
    <property type="entry name" value="Histidine kinase-like ATPase, C-terminal domain"/>
    <property type="match status" value="1"/>
</dbReference>
<dbReference type="SUPFAM" id="SSF55785">
    <property type="entry name" value="PYP-like sensor domain (PAS domain)"/>
    <property type="match status" value="1"/>
</dbReference>
<evidence type="ECO:0000256" key="15">
    <source>
        <dbReference type="SAM" id="MobiDB-lite"/>
    </source>
</evidence>
<dbReference type="InterPro" id="IPR011006">
    <property type="entry name" value="CheY-like_superfamily"/>
</dbReference>
<evidence type="ECO:0000259" key="20">
    <source>
        <dbReference type="PROSITE" id="PS50894"/>
    </source>
</evidence>
<evidence type="ECO:0000256" key="8">
    <source>
        <dbReference type="ARBA" id="ARBA00022741"/>
    </source>
</evidence>
<dbReference type="InterPro" id="IPR003661">
    <property type="entry name" value="HisK_dim/P_dom"/>
</dbReference>
<dbReference type="InterPro" id="IPR008207">
    <property type="entry name" value="Sig_transdc_His_kin_Hpt_dom"/>
</dbReference>
<evidence type="ECO:0000259" key="17">
    <source>
        <dbReference type="PROSITE" id="PS50109"/>
    </source>
</evidence>
<dbReference type="PROSITE" id="PS50894">
    <property type="entry name" value="HPT"/>
    <property type="match status" value="1"/>
</dbReference>
<evidence type="ECO:0000256" key="14">
    <source>
        <dbReference type="PROSITE-ProRule" id="PRU00169"/>
    </source>
</evidence>
<evidence type="ECO:0000256" key="16">
    <source>
        <dbReference type="SAM" id="Phobius"/>
    </source>
</evidence>
<evidence type="ECO:0000256" key="5">
    <source>
        <dbReference type="ARBA" id="ARBA00022553"/>
    </source>
</evidence>
<feature type="domain" description="HPt" evidence="20">
    <location>
        <begin position="1097"/>
        <end position="1193"/>
    </location>
</feature>
<evidence type="ECO:0000256" key="10">
    <source>
        <dbReference type="ARBA" id="ARBA00022840"/>
    </source>
</evidence>
<dbReference type="Gene3D" id="3.40.50.2300">
    <property type="match status" value="1"/>
</dbReference>
<evidence type="ECO:0000256" key="6">
    <source>
        <dbReference type="ARBA" id="ARBA00022679"/>
    </source>
</evidence>
<dbReference type="Gene3D" id="3.30.450.20">
    <property type="entry name" value="PAS domain"/>
    <property type="match status" value="2"/>
</dbReference>
<dbReference type="SUPFAM" id="SSF47384">
    <property type="entry name" value="Homodimeric domain of signal transducing histidine kinase"/>
    <property type="match status" value="1"/>
</dbReference>
<keyword evidence="4" id="KW-1003">Cell membrane</keyword>
<dbReference type="Pfam" id="PF21623">
    <property type="entry name" value="HK_sensor_dom_bact"/>
    <property type="match status" value="1"/>
</dbReference>
<dbReference type="SMART" id="SM00091">
    <property type="entry name" value="PAS"/>
    <property type="match status" value="1"/>
</dbReference>
<dbReference type="InterPro" id="IPR005467">
    <property type="entry name" value="His_kinase_dom"/>
</dbReference>
<dbReference type="PROSITE" id="PS50112">
    <property type="entry name" value="PAS"/>
    <property type="match status" value="1"/>
</dbReference>
<dbReference type="InterPro" id="IPR000014">
    <property type="entry name" value="PAS"/>
</dbReference>
<dbReference type="SMART" id="SM00387">
    <property type="entry name" value="HATPase_c"/>
    <property type="match status" value="1"/>
</dbReference>
<evidence type="ECO:0000256" key="7">
    <source>
        <dbReference type="ARBA" id="ARBA00022692"/>
    </source>
</evidence>
<dbReference type="Pfam" id="PF00072">
    <property type="entry name" value="Response_reg"/>
    <property type="match status" value="1"/>
</dbReference>
<dbReference type="GO" id="GO:0005524">
    <property type="term" value="F:ATP binding"/>
    <property type="evidence" value="ECO:0007669"/>
    <property type="project" value="UniProtKB-KW"/>
</dbReference>
<dbReference type="InterPro" id="IPR029151">
    <property type="entry name" value="Sensor-like_sf"/>
</dbReference>
<keyword evidence="10 21" id="KW-0067">ATP-binding</keyword>
<dbReference type="EC" id="2.7.13.3" evidence="3"/>
<dbReference type="CDD" id="cd00088">
    <property type="entry name" value="HPT"/>
    <property type="match status" value="1"/>
</dbReference>
<sequence length="1193" mass="133050">MSSTANLPTMRRFFLVTGLIALLLCSVLVALLENHSREDAYNRAFNELGEQATLRANYFSETLNKDKDKVRFLHSTPPVSGIVRAMENNGKDLLDNTTSQQWKQRLQTIFSGFIAANAEIRQIRFIGREDNGRELVRVERKNGNIRITAEADLQEKGQSDYFLAAKNLYKDEIYISSISLNREYNKIEIPAWPAYRIAESVFDSDNNFFGFIIINFDAGILLQNLKNDTPKNMQVFLLNADGGYLIHPDKKEEFRYEYDPESNWENDENPVAVKSHKNIFISNKSPAKNTFYYFSQRIFLGGPGSDHFLDLHTAFNRTDIEQQIQSMRFKILLLIAVLISFAAFIAWLYQRRIDSRMALLTERSTARAIINHSTDAIIGMNPDGKIDSWNSGATVMFGYHEQMVIGKTLFTTILDSNNQQITPQIISAVLSGKVINQCETRARTQNGEKLYISASIYPIVIEHKTIGCAISIRDISEKYVLNEEIARINSTLESQVKERTQALEIAIQEAQQASQAKSLFIANVSHEIRTPINGIMGMLSLLKRECSSDKQLHYIRIAENSASTLTAQINDILDFSKIGADKLQLEHTEFNISHLLSSIATSMSVRPFESNIEFVLDSADINHTHLLGDPVRVRQIIANLVSNAVKFTPAGEIVLKAGTHDEGNGNVRFSCSVTDTGIGVDPEKHDVLFEAFNQADNSTTRKFGGTGLGLSICKQLCALMNGSIDVISSNEDGTSIAFNILLSMSQDQPHSLAVDRIFSAQQWLIACPNHSLRYSLEKIVHYHGGEPTNVDSAMQAEMMLSNNPSADYLLLDIAWLRGSLLNALQLGTFQGRLMLLVPPGYAPELPLFPPQLKAITLTRPVSPEDLELTWRKQMGQVLPETNRQPDNNHYSFTHPDGRAYRILVVDDNVINQEVACGLLANLNMDSLTANNGQNALEKLQQSSDKEPFDLILMDCQMPVLDGFSATQKIRAGEAGERYCNIIIIAMTAGVMDGDRENCLQSGMDDYLSKPIETDRFESTLRGWLSRIKTAEAAQQPDTKRTIMSAENDPDSALNSNNNESTGNKSNENENNGRKLPAEVAGQSVWDRAGALQRLMNKESILTRVVELFINTSGETLQALQDALAAQDISSIQAQAHTLKGVAGNIGGMQLMALSGLLEQAAREQDNSRLQSLSLHLPHCYNMLMESLQENQPE</sequence>
<accession>A0A9X2WCP2</accession>
<dbReference type="PANTHER" id="PTHR45339:SF5">
    <property type="entry name" value="HISTIDINE KINASE"/>
    <property type="match status" value="1"/>
</dbReference>
<evidence type="ECO:0000259" key="18">
    <source>
        <dbReference type="PROSITE" id="PS50110"/>
    </source>
</evidence>
<dbReference type="InterPro" id="IPR036890">
    <property type="entry name" value="HATPase_C_sf"/>
</dbReference>
<dbReference type="AlphaFoldDB" id="A0A9X2WCP2"/>
<reference evidence="21" key="1">
    <citation type="journal article" date="2022" name="Front. Microbiol.">
        <title>Genome-based taxonomic rearrangement of Oceanobacter-related bacteria including the description of Thalassolituus hydrocarbonoclasticus sp. nov. and Thalassolituus pacificus sp. nov. and emended description of the genus Thalassolituus.</title>
        <authorList>
            <person name="Dong C."/>
            <person name="Wei L."/>
            <person name="Wang J."/>
            <person name="Lai Q."/>
            <person name="Huang Z."/>
            <person name="Shao Z."/>
        </authorList>
    </citation>
    <scope>NUCLEOTIDE SEQUENCE</scope>
    <source>
        <strain evidence="21">59MF3M-4</strain>
    </source>
</reference>
<keyword evidence="11 16" id="KW-1133">Transmembrane helix</keyword>
<evidence type="ECO:0000256" key="9">
    <source>
        <dbReference type="ARBA" id="ARBA00022777"/>
    </source>
</evidence>
<feature type="transmembrane region" description="Helical" evidence="16">
    <location>
        <begin position="12"/>
        <end position="32"/>
    </location>
</feature>
<dbReference type="EMBL" id="JAOANI010000005">
    <property type="protein sequence ID" value="MCT7357715.1"/>
    <property type="molecule type" value="Genomic_DNA"/>
</dbReference>
<dbReference type="Pfam" id="PF01627">
    <property type="entry name" value="Hpt"/>
    <property type="match status" value="1"/>
</dbReference>
<dbReference type="FunFam" id="3.30.565.10:FF:000010">
    <property type="entry name" value="Sensor histidine kinase RcsC"/>
    <property type="match status" value="1"/>
</dbReference>
<dbReference type="PROSITE" id="PS50109">
    <property type="entry name" value="HIS_KIN"/>
    <property type="match status" value="1"/>
</dbReference>
<dbReference type="CDD" id="cd18773">
    <property type="entry name" value="PDC1_HK_sensor"/>
    <property type="match status" value="1"/>
</dbReference>
<dbReference type="InterPro" id="IPR003594">
    <property type="entry name" value="HATPase_dom"/>
</dbReference>
<dbReference type="GO" id="GO:0005886">
    <property type="term" value="C:plasma membrane"/>
    <property type="evidence" value="ECO:0007669"/>
    <property type="project" value="UniProtKB-SubCell"/>
</dbReference>
<keyword evidence="5 14" id="KW-0597">Phosphoprotein</keyword>
<dbReference type="Pfam" id="PF02518">
    <property type="entry name" value="HATPase_c"/>
    <property type="match status" value="1"/>
</dbReference>
<evidence type="ECO:0000256" key="12">
    <source>
        <dbReference type="ARBA" id="ARBA00023012"/>
    </source>
</evidence>
<dbReference type="RefSeq" id="WP_260974648.1">
    <property type="nucleotide sequence ID" value="NZ_JAOANI010000005.1"/>
</dbReference>
<dbReference type="InterPro" id="IPR001789">
    <property type="entry name" value="Sig_transdc_resp-reg_receiver"/>
</dbReference>
<dbReference type="CDD" id="cd16922">
    <property type="entry name" value="HATPase_EvgS-ArcB-TorS-like"/>
    <property type="match status" value="1"/>
</dbReference>
<dbReference type="Gene3D" id="1.20.120.160">
    <property type="entry name" value="HPT domain"/>
    <property type="match status" value="1"/>
</dbReference>
<keyword evidence="7 16" id="KW-0812">Transmembrane</keyword>
<feature type="domain" description="PAS" evidence="19">
    <location>
        <begin position="362"/>
        <end position="433"/>
    </location>
</feature>
<feature type="region of interest" description="Disordered" evidence="15">
    <location>
        <begin position="1030"/>
        <end position="1073"/>
    </location>
</feature>
<evidence type="ECO:0000256" key="4">
    <source>
        <dbReference type="ARBA" id="ARBA00022475"/>
    </source>
</evidence>
<dbReference type="InterPro" id="IPR048760">
    <property type="entry name" value="VP0354-like_sensor_dom"/>
</dbReference>
<dbReference type="Proteomes" id="UP001147830">
    <property type="component" value="Unassembled WGS sequence"/>
</dbReference>
<name>A0A9X2WCP2_9GAMM</name>
<dbReference type="SUPFAM" id="SSF47226">
    <property type="entry name" value="Histidine-containing phosphotransfer domain, HPT domain"/>
    <property type="match status" value="1"/>
</dbReference>
<evidence type="ECO:0000256" key="13">
    <source>
        <dbReference type="PROSITE-ProRule" id="PRU00110"/>
    </source>
</evidence>
<protein>
    <recommendedName>
        <fullName evidence="3">histidine kinase</fullName>
        <ecNumber evidence="3">2.7.13.3</ecNumber>
    </recommendedName>
</protein>
<keyword evidence="22" id="KW-1185">Reference proteome</keyword>
<evidence type="ECO:0000259" key="19">
    <source>
        <dbReference type="PROSITE" id="PS50112"/>
    </source>
</evidence>
<keyword evidence="6" id="KW-0808">Transferase</keyword>
<comment type="subcellular location">
    <subcellularLocation>
        <location evidence="2">Cell membrane</location>
        <topology evidence="2">Multi-pass membrane protein</topology>
    </subcellularLocation>
</comment>
<comment type="caution">
    <text evidence="21">The sequence shown here is derived from an EMBL/GenBank/DDBJ whole genome shotgun (WGS) entry which is preliminary data.</text>
</comment>
<feature type="compositionally biased region" description="Polar residues" evidence="15">
    <location>
        <begin position="1052"/>
        <end position="1065"/>
    </location>
</feature>
<evidence type="ECO:0000313" key="21">
    <source>
        <dbReference type="EMBL" id="MCT7357715.1"/>
    </source>
</evidence>
<feature type="modified residue" description="Phosphohistidine" evidence="13">
    <location>
        <position position="1136"/>
    </location>
</feature>
<keyword evidence="9" id="KW-0418">Kinase</keyword>
<feature type="domain" description="Histidine kinase" evidence="17">
    <location>
        <begin position="523"/>
        <end position="744"/>
    </location>
</feature>
<evidence type="ECO:0000256" key="3">
    <source>
        <dbReference type="ARBA" id="ARBA00012438"/>
    </source>
</evidence>
<dbReference type="Pfam" id="PF13426">
    <property type="entry name" value="PAS_9"/>
    <property type="match status" value="1"/>
</dbReference>
<keyword evidence="16" id="KW-0472">Membrane</keyword>
<dbReference type="NCBIfam" id="TIGR00229">
    <property type="entry name" value="sensory_box"/>
    <property type="match status" value="1"/>
</dbReference>
<dbReference type="PROSITE" id="PS50110">
    <property type="entry name" value="RESPONSE_REGULATORY"/>
    <property type="match status" value="1"/>
</dbReference>
<evidence type="ECO:0000256" key="2">
    <source>
        <dbReference type="ARBA" id="ARBA00004651"/>
    </source>
</evidence>
<gene>
    <name evidence="21" type="ORF">NYR02_01605</name>
</gene>
<keyword evidence="8" id="KW-0547">Nucleotide-binding</keyword>
<reference evidence="21" key="2">
    <citation type="submission" date="2022-08" db="EMBL/GenBank/DDBJ databases">
        <authorList>
            <person name="Dong C."/>
        </authorList>
    </citation>
    <scope>NUCLEOTIDE SEQUENCE</scope>
    <source>
        <strain evidence="21">59MF3M-4</strain>
    </source>
</reference>
<dbReference type="InterPro" id="IPR035965">
    <property type="entry name" value="PAS-like_dom_sf"/>
</dbReference>
<dbReference type="SMART" id="SM00073">
    <property type="entry name" value="HPT"/>
    <property type="match status" value="1"/>
</dbReference>
<dbReference type="SUPFAM" id="SSF55874">
    <property type="entry name" value="ATPase domain of HSP90 chaperone/DNA topoisomerase II/histidine kinase"/>
    <property type="match status" value="1"/>
</dbReference>
<evidence type="ECO:0000256" key="11">
    <source>
        <dbReference type="ARBA" id="ARBA00022989"/>
    </source>
</evidence>
<dbReference type="SUPFAM" id="SSF103190">
    <property type="entry name" value="Sensory domain-like"/>
    <property type="match status" value="1"/>
</dbReference>
<dbReference type="SMART" id="SM00448">
    <property type="entry name" value="REC"/>
    <property type="match status" value="1"/>
</dbReference>
<feature type="domain" description="Response regulatory" evidence="18">
    <location>
        <begin position="901"/>
        <end position="1024"/>
    </location>
</feature>